<evidence type="ECO:0000313" key="3">
    <source>
        <dbReference type="Proteomes" id="UP000010422"/>
    </source>
</evidence>
<sequence>MHTYIRTIVLCKPYIIHTLYAYILPSIYAAYKTLYTLYMHTLCAHPLSTVRRSTMSQNESQILNAFLVSSSGLKDIAGLSTFTSLFPSSKRSHPDIETLYRLLQTQRSAICQTVRKNIELECKLGPCRNIKGQGMGSESKKTEFTEFHNEPWQLETNKALELSEMLKQMEETVEKMQEEMEKLGKGCDDLLQNMKMIVSEMEVGPYEKQSLDHAEETVNGLRVR</sequence>
<evidence type="ECO:0000313" key="2">
    <source>
        <dbReference type="EMBL" id="CCJ29808.1"/>
    </source>
</evidence>
<dbReference type="PANTHER" id="PTHR28064">
    <property type="entry name" value="INNER KINETOCHORE SUBUNIT NKP2"/>
    <property type="match status" value="1"/>
</dbReference>
<evidence type="ECO:0000256" key="1">
    <source>
        <dbReference type="SAM" id="Coils"/>
    </source>
</evidence>
<feature type="coiled-coil region" evidence="1">
    <location>
        <begin position="159"/>
        <end position="193"/>
    </location>
</feature>
<dbReference type="PANTHER" id="PTHR28064:SF1">
    <property type="entry name" value="INNER KINETOCHORE SUBUNIT NKP2"/>
    <property type="match status" value="1"/>
</dbReference>
<gene>
    <name evidence="2" type="ORF">PNEJI1_001624</name>
</gene>
<proteinExistence type="predicted"/>
<reference evidence="2 3" key="1">
    <citation type="journal article" date="2012" name="MBio">
        <title>De novo assembly of the Pneumocystis jirovecii genome from a single bronchoalveolar lavage fluid specimen from a patient.</title>
        <authorList>
            <person name="Cisse O.H."/>
            <person name="Pagni M."/>
            <person name="Hauser P.M."/>
        </authorList>
    </citation>
    <scope>NUCLEOTIDE SEQUENCE [LARGE SCALE GENOMIC DNA]</scope>
    <source>
        <strain evidence="2 3">SE8</strain>
    </source>
</reference>
<dbReference type="AlphaFoldDB" id="L0PBS1"/>
<protein>
    <submittedName>
        <fullName evidence="2">Uncharacterized protein</fullName>
    </submittedName>
</protein>
<keyword evidence="1" id="KW-0175">Coiled coil</keyword>
<accession>L0PBS1</accession>
<dbReference type="STRING" id="1209962.L0PBS1"/>
<dbReference type="Pfam" id="PF09447">
    <property type="entry name" value="Cnl2_NKP2"/>
    <property type="match status" value="1"/>
</dbReference>
<dbReference type="GO" id="GO:0031511">
    <property type="term" value="C:Mis6-Sim4 complex"/>
    <property type="evidence" value="ECO:0007669"/>
    <property type="project" value="TreeGrafter"/>
</dbReference>
<comment type="caution">
    <text evidence="2">The sequence shown here is derived from an EMBL/GenBank/DDBJ whole genome shotgun (WGS) entry which is preliminary data.</text>
</comment>
<dbReference type="VEuPathDB" id="FungiDB:PNEJI1_001624"/>
<dbReference type="FunCoup" id="L0PBS1">
    <property type="interactions" value="1"/>
</dbReference>
<name>L0PBS1_PNEJI</name>
<dbReference type="InParanoid" id="L0PBS1"/>
<dbReference type="EMBL" id="CAKM01000215">
    <property type="protein sequence ID" value="CCJ29808.1"/>
    <property type="molecule type" value="Genomic_DNA"/>
</dbReference>
<dbReference type="Proteomes" id="UP000010422">
    <property type="component" value="Unassembled WGS sequence"/>
</dbReference>
<dbReference type="GO" id="GO:0007059">
    <property type="term" value="P:chromosome segregation"/>
    <property type="evidence" value="ECO:0007669"/>
    <property type="project" value="TreeGrafter"/>
</dbReference>
<dbReference type="InterPro" id="IPR018565">
    <property type="entry name" value="Nkp2/Cnl2"/>
</dbReference>
<organism evidence="3">
    <name type="scientific">Pneumocystis jirovecii</name>
    <name type="common">Human pneumocystis pneumonia agent</name>
    <dbReference type="NCBI Taxonomy" id="42068"/>
    <lineage>
        <taxon>Eukaryota</taxon>
        <taxon>Fungi</taxon>
        <taxon>Dikarya</taxon>
        <taxon>Ascomycota</taxon>
        <taxon>Taphrinomycotina</taxon>
        <taxon>Pneumocystomycetes</taxon>
        <taxon>Pneumocystaceae</taxon>
        <taxon>Pneumocystis</taxon>
    </lineage>
</organism>